<comment type="caution">
    <text evidence="1">The sequence shown here is derived from an EMBL/GenBank/DDBJ whole genome shotgun (WGS) entry which is preliminary data.</text>
</comment>
<dbReference type="Proteomes" id="UP000282574">
    <property type="component" value="Unassembled WGS sequence"/>
</dbReference>
<dbReference type="RefSeq" id="WP_015157091.1">
    <property type="nucleotide sequence ID" value="NZ_JAVKZF010000006.1"/>
</dbReference>
<accession>A0AB37US56</accession>
<evidence type="ECO:0008006" key="3">
    <source>
        <dbReference type="Google" id="ProtNLM"/>
    </source>
</evidence>
<organism evidence="1 2">
    <name type="scientific">Chroococcidiopsis cubana SAG 39.79</name>
    <dbReference type="NCBI Taxonomy" id="388085"/>
    <lineage>
        <taxon>Bacteria</taxon>
        <taxon>Bacillati</taxon>
        <taxon>Cyanobacteriota</taxon>
        <taxon>Cyanophyceae</taxon>
        <taxon>Chroococcidiopsidales</taxon>
        <taxon>Chroococcidiopsidaceae</taxon>
        <taxon>Chroococcidiopsis</taxon>
    </lineage>
</organism>
<dbReference type="AlphaFoldDB" id="A0AB37US56"/>
<dbReference type="Pfam" id="PF11378">
    <property type="entry name" value="DUF3181"/>
    <property type="match status" value="1"/>
</dbReference>
<evidence type="ECO:0000313" key="2">
    <source>
        <dbReference type="Proteomes" id="UP000282574"/>
    </source>
</evidence>
<gene>
    <name evidence="1" type="ORF">DSM107010_03240</name>
</gene>
<keyword evidence="2" id="KW-1185">Reference proteome</keyword>
<evidence type="ECO:0000313" key="1">
    <source>
        <dbReference type="EMBL" id="RUT14293.1"/>
    </source>
</evidence>
<sequence length="102" mass="11428">MAKQSTSEVIEAIAAEIGENVYIDIAKWHLYLADAKLHTLLAEQLYPILTARSLSEDRVQQVLQNIPVKLGGGKKEIPLIDLIPARGQADLMEILQKYQDEM</sequence>
<dbReference type="EMBL" id="RSCK01000002">
    <property type="protein sequence ID" value="RUT14293.1"/>
    <property type="molecule type" value="Genomic_DNA"/>
</dbReference>
<name>A0AB37US56_9CYAN</name>
<proteinExistence type="predicted"/>
<protein>
    <recommendedName>
        <fullName evidence="3">Thylakoid-associated protein</fullName>
    </recommendedName>
</protein>
<dbReference type="InterPro" id="IPR021518">
    <property type="entry name" value="DUF3181"/>
</dbReference>
<reference evidence="1 2" key="1">
    <citation type="journal article" date="2019" name="Genome Biol. Evol.">
        <title>Day and night: Metabolic profiles and evolutionary relationships of six axenic non-marine cyanobacteria.</title>
        <authorList>
            <person name="Will S.E."/>
            <person name="Henke P."/>
            <person name="Boedeker C."/>
            <person name="Huang S."/>
            <person name="Brinkmann H."/>
            <person name="Rohde M."/>
            <person name="Jarek M."/>
            <person name="Friedl T."/>
            <person name="Seufert S."/>
            <person name="Schumacher M."/>
            <person name="Overmann J."/>
            <person name="Neumann-Schaal M."/>
            <person name="Petersen J."/>
        </authorList>
    </citation>
    <scope>NUCLEOTIDE SEQUENCE [LARGE SCALE GENOMIC DNA]</scope>
    <source>
        <strain evidence="1 2">SAG 39.79</strain>
    </source>
</reference>